<dbReference type="VEuPathDB" id="PlasmoDB:PVP01_0739050"/>
<dbReference type="Pfam" id="PF12420">
    <property type="entry name" value="DUF3671"/>
    <property type="match status" value="1"/>
</dbReference>
<dbReference type="AlphaFoldDB" id="A0A1G4E8G8"/>
<evidence type="ECO:0000313" key="3">
    <source>
        <dbReference type="Proteomes" id="UP000196402"/>
    </source>
</evidence>
<keyword evidence="1" id="KW-0472">Membrane</keyword>
<accession>A0A1G4E8G8</accession>
<evidence type="ECO:0000313" key="2">
    <source>
        <dbReference type="EMBL" id="SCA59552.1"/>
    </source>
</evidence>
<name>A0A1G4E8G8_PLAVI</name>
<feature type="transmembrane region" description="Helical" evidence="1">
    <location>
        <begin position="54"/>
        <end position="74"/>
    </location>
</feature>
<dbReference type="EMBL" id="FLYH01000016">
    <property type="protein sequence ID" value="SCA59552.1"/>
    <property type="molecule type" value="Genomic_DNA"/>
</dbReference>
<feature type="transmembrane region" description="Helical" evidence="1">
    <location>
        <begin position="115"/>
        <end position="134"/>
    </location>
</feature>
<keyword evidence="1" id="KW-1133">Transmembrane helix</keyword>
<proteinExistence type="predicted"/>
<dbReference type="Proteomes" id="UP000196402">
    <property type="component" value="Unassembled WGS sequence"/>
</dbReference>
<protein>
    <submittedName>
        <fullName evidence="2">Uncharacterized protein</fullName>
    </submittedName>
</protein>
<sequence length="162" mass="18819">MKNYKKRYMKKKGLYKLDCYCENKVFGKFNHISDIAEKMEKNMKNSKKFFLKKYGIGLIIFALIPSLGLIYPILLGHKDLGDGILKLCFTSHTGCAKFHPGIEQKELEKLAEVPLAFSIITLVIFLLFIIYILVKVIKYEKIKSGKGKMNIKEYCRFCKDIF</sequence>
<organism evidence="2 3">
    <name type="scientific">Plasmodium vivax</name>
    <name type="common">malaria parasite P. vivax</name>
    <dbReference type="NCBI Taxonomy" id="5855"/>
    <lineage>
        <taxon>Eukaryota</taxon>
        <taxon>Sar</taxon>
        <taxon>Alveolata</taxon>
        <taxon>Apicomplexa</taxon>
        <taxon>Aconoidasida</taxon>
        <taxon>Haemosporida</taxon>
        <taxon>Plasmodiidae</taxon>
        <taxon>Plasmodium</taxon>
        <taxon>Plasmodium (Plasmodium)</taxon>
    </lineage>
</organism>
<reference evidence="2 3" key="1">
    <citation type="submission" date="2016-07" db="EMBL/GenBank/DDBJ databases">
        <authorList>
            <consortium name="Pathogen Informatics"/>
        </authorList>
    </citation>
    <scope>NUCLEOTIDE SEQUENCE [LARGE SCALE GENOMIC DNA]</scope>
</reference>
<dbReference type="InterPro" id="IPR022139">
    <property type="entry name" value="Fam-L/Fam-M-like_plasmodium"/>
</dbReference>
<evidence type="ECO:0000256" key="1">
    <source>
        <dbReference type="SAM" id="Phobius"/>
    </source>
</evidence>
<gene>
    <name evidence="2" type="ORF">PVT01_000017400</name>
</gene>
<keyword evidence="1" id="KW-0812">Transmembrane</keyword>